<feature type="region of interest" description="Disordered" evidence="1">
    <location>
        <begin position="1"/>
        <end position="58"/>
    </location>
</feature>
<protein>
    <submittedName>
        <fullName evidence="2">Uncharacterized protein</fullName>
    </submittedName>
</protein>
<dbReference type="EMBL" id="JBJKFK010000113">
    <property type="protein sequence ID" value="KAL3319663.1"/>
    <property type="molecule type" value="Genomic_DNA"/>
</dbReference>
<evidence type="ECO:0000313" key="2">
    <source>
        <dbReference type="EMBL" id="KAL3319663.1"/>
    </source>
</evidence>
<proteinExistence type="predicted"/>
<comment type="caution">
    <text evidence="2">The sequence shown here is derived from an EMBL/GenBank/DDBJ whole genome shotgun (WGS) entry which is preliminary data.</text>
</comment>
<dbReference type="Proteomes" id="UP001626550">
    <property type="component" value="Unassembled WGS sequence"/>
</dbReference>
<evidence type="ECO:0000256" key="1">
    <source>
        <dbReference type="SAM" id="MobiDB-lite"/>
    </source>
</evidence>
<reference evidence="2 3" key="1">
    <citation type="submission" date="2024-11" db="EMBL/GenBank/DDBJ databases">
        <title>Adaptive evolution of stress response genes in parasites aligns with host niche diversity.</title>
        <authorList>
            <person name="Hahn C."/>
            <person name="Resl P."/>
        </authorList>
    </citation>
    <scope>NUCLEOTIDE SEQUENCE [LARGE SCALE GENOMIC DNA]</scope>
    <source>
        <strain evidence="2">EGGRZ-B1_66</strain>
        <tissue evidence="2">Body</tissue>
    </source>
</reference>
<name>A0ABD2QJQ6_9PLAT</name>
<evidence type="ECO:0000313" key="3">
    <source>
        <dbReference type="Proteomes" id="UP001626550"/>
    </source>
</evidence>
<sequence length="329" mass="35875">MEGMKRLLADATTNGNFHDPYDAPPPPPASKPNNKRPYSMSSLLEPETENFSSETEEVTIKPKMIKYSPPSSSSMVDTCEENALPEASPQAFWSNLLANLSRQQQLQQQLPNVPNILSMFQQIIALRQDCSSMLGAVPLTAAQPLVTTPHEHENRLPVKKEDCDSAFKTSDSNVFSSMFDLCKFFGANMKRDMAVSDTDSRYGGIANATPTLPLPNPLMCLGSNLAHLNSLMLKNAQVNLRRSPGLQASVQRNSLLNMHSRAGKLKESLFATRPKNPCLSRAKVLDSSADSVPDNCTQNPLDNDFSFAALNSAMQQHGSSTGLALVSSC</sequence>
<organism evidence="2 3">
    <name type="scientific">Cichlidogyrus casuarinus</name>
    <dbReference type="NCBI Taxonomy" id="1844966"/>
    <lineage>
        <taxon>Eukaryota</taxon>
        <taxon>Metazoa</taxon>
        <taxon>Spiralia</taxon>
        <taxon>Lophotrochozoa</taxon>
        <taxon>Platyhelminthes</taxon>
        <taxon>Monogenea</taxon>
        <taxon>Monopisthocotylea</taxon>
        <taxon>Dactylogyridea</taxon>
        <taxon>Ancyrocephalidae</taxon>
        <taxon>Cichlidogyrus</taxon>
    </lineage>
</organism>
<dbReference type="AlphaFoldDB" id="A0ABD2QJQ6"/>
<accession>A0ABD2QJQ6</accession>
<gene>
    <name evidence="2" type="ORF">Ciccas_001669</name>
</gene>
<keyword evidence="3" id="KW-1185">Reference proteome</keyword>